<dbReference type="PATRIC" id="fig|66969.6.peg.2772"/>
<name>A0A0W1A2V6_9GAMM</name>
<dbReference type="PANTHER" id="PTHR30007:SF1">
    <property type="entry name" value="BLR1914 PROTEIN"/>
    <property type="match status" value="1"/>
</dbReference>
<dbReference type="RefSeq" id="WP_058481189.1">
    <property type="nucleotide sequence ID" value="NZ_CAAAIQ010000002.1"/>
</dbReference>
<dbReference type="Pfam" id="PF01609">
    <property type="entry name" value="DDE_Tnp_1"/>
    <property type="match status" value="1"/>
</dbReference>
<dbReference type="InterPro" id="IPR002559">
    <property type="entry name" value="Transposase_11"/>
</dbReference>
<feature type="domain" description="Transposase IS4-like" evidence="2">
    <location>
        <begin position="21"/>
        <end position="131"/>
    </location>
</feature>
<keyword evidence="1" id="KW-0472">Membrane</keyword>
<dbReference type="GO" id="GO:0006313">
    <property type="term" value="P:DNA transposition"/>
    <property type="evidence" value="ECO:0007669"/>
    <property type="project" value="InterPro"/>
</dbReference>
<evidence type="ECO:0000313" key="3">
    <source>
        <dbReference type="EMBL" id="KTD75624.1"/>
    </source>
</evidence>
<dbReference type="Proteomes" id="UP000054729">
    <property type="component" value="Unassembled WGS sequence"/>
</dbReference>
<dbReference type="NCBIfam" id="NF033580">
    <property type="entry name" value="transpos_IS5_3"/>
    <property type="match status" value="1"/>
</dbReference>
<protein>
    <submittedName>
        <fullName evidence="3">ISSod6 transposase</fullName>
    </submittedName>
</protein>
<dbReference type="AlphaFoldDB" id="A0A0W1A2V6"/>
<keyword evidence="1" id="KW-1133">Transmembrane helix</keyword>
<gene>
    <name evidence="3" type="ORF">Lwal_2562</name>
</gene>
<sequence length="146" mass="16826">MRSSYDKAVEAIGRSAGGLSTKIHAKVDSFGQLVNILLTPGQVHESQVAHEIFADEDCEFFLAEKAYDIDAFRQSLDKKGITSVIPSKRNRLNPTTYDYHIYKERNIVERFFQKIKRFRRIATRYDKTARMYLTGVMFVSILLALK</sequence>
<proteinExistence type="predicted"/>
<comment type="caution">
    <text evidence="3">The sequence shown here is derived from an EMBL/GenBank/DDBJ whole genome shotgun (WGS) entry which is preliminary data.</text>
</comment>
<dbReference type="GO" id="GO:0003677">
    <property type="term" value="F:DNA binding"/>
    <property type="evidence" value="ECO:0007669"/>
    <property type="project" value="InterPro"/>
</dbReference>
<dbReference type="PANTHER" id="PTHR30007">
    <property type="entry name" value="PHP DOMAIN PROTEIN"/>
    <property type="match status" value="1"/>
</dbReference>
<organism evidence="3 4">
    <name type="scientific">Legionella waltersii</name>
    <dbReference type="NCBI Taxonomy" id="66969"/>
    <lineage>
        <taxon>Bacteria</taxon>
        <taxon>Pseudomonadati</taxon>
        <taxon>Pseudomonadota</taxon>
        <taxon>Gammaproteobacteria</taxon>
        <taxon>Legionellales</taxon>
        <taxon>Legionellaceae</taxon>
        <taxon>Legionella</taxon>
    </lineage>
</organism>
<accession>A0A0W1A2V6</accession>
<keyword evidence="4" id="KW-1185">Reference proteome</keyword>
<reference evidence="3 4" key="1">
    <citation type="submission" date="2015-11" db="EMBL/GenBank/DDBJ databases">
        <title>Genomic analysis of 38 Legionella species identifies large and diverse effector repertoires.</title>
        <authorList>
            <person name="Burstein D."/>
            <person name="Amaro F."/>
            <person name="Zusman T."/>
            <person name="Lifshitz Z."/>
            <person name="Cohen O."/>
            <person name="Gilbert J.A."/>
            <person name="Pupko T."/>
            <person name="Shuman H.A."/>
            <person name="Segal G."/>
        </authorList>
    </citation>
    <scope>NUCLEOTIDE SEQUENCE [LARGE SCALE GENOMIC DNA]</scope>
    <source>
        <strain evidence="3 4">ATCC 51914</strain>
    </source>
</reference>
<feature type="transmembrane region" description="Helical" evidence="1">
    <location>
        <begin position="129"/>
        <end position="145"/>
    </location>
</feature>
<dbReference type="GO" id="GO:0004803">
    <property type="term" value="F:transposase activity"/>
    <property type="evidence" value="ECO:0007669"/>
    <property type="project" value="InterPro"/>
</dbReference>
<keyword evidence="1" id="KW-0812">Transmembrane</keyword>
<dbReference type="STRING" id="66969.Lwal_2562"/>
<evidence type="ECO:0000256" key="1">
    <source>
        <dbReference type="SAM" id="Phobius"/>
    </source>
</evidence>
<evidence type="ECO:0000259" key="2">
    <source>
        <dbReference type="Pfam" id="PF01609"/>
    </source>
</evidence>
<dbReference type="EMBL" id="LNZB01000056">
    <property type="protein sequence ID" value="KTD75624.1"/>
    <property type="molecule type" value="Genomic_DNA"/>
</dbReference>
<evidence type="ECO:0000313" key="4">
    <source>
        <dbReference type="Proteomes" id="UP000054729"/>
    </source>
</evidence>